<feature type="compositionally biased region" description="Polar residues" evidence="2">
    <location>
        <begin position="9"/>
        <end position="21"/>
    </location>
</feature>
<dbReference type="GO" id="GO:0030422">
    <property type="term" value="P:siRNA processing"/>
    <property type="evidence" value="ECO:0007669"/>
    <property type="project" value="TreeGrafter"/>
</dbReference>
<dbReference type="PANTHER" id="PTHR23079:SF14">
    <property type="entry name" value="RNA-DEPENDENT RNA POLYMERASE"/>
    <property type="match status" value="1"/>
</dbReference>
<reference evidence="4" key="1">
    <citation type="journal article" date="2021" name="IMA Fungus">
        <title>Genomic characterization of three marine fungi, including Emericellopsis atlantica sp. nov. with signatures of a generalist lifestyle and marine biomass degradation.</title>
        <authorList>
            <person name="Hagestad O.C."/>
            <person name="Hou L."/>
            <person name="Andersen J.H."/>
            <person name="Hansen E.H."/>
            <person name="Altermark B."/>
            <person name="Li C."/>
            <person name="Kuhnert E."/>
            <person name="Cox R.J."/>
            <person name="Crous P.W."/>
            <person name="Spatafora J.W."/>
            <person name="Lail K."/>
            <person name="Amirebrahimi M."/>
            <person name="Lipzen A."/>
            <person name="Pangilinan J."/>
            <person name="Andreopoulos W."/>
            <person name="Hayes R.D."/>
            <person name="Ng V."/>
            <person name="Grigoriev I.V."/>
            <person name="Jackson S.A."/>
            <person name="Sutton T.D.S."/>
            <person name="Dobson A.D.W."/>
            <person name="Rama T."/>
        </authorList>
    </citation>
    <scope>NUCLEOTIDE SEQUENCE</scope>
    <source>
        <strain evidence="4">TRa018bII</strain>
    </source>
</reference>
<sequence length="1328" mass="149756">MVPRAEPTVTDQKSNTLTKGASDQVKESIRVEVRLVVEDLTRVWDLRLQMPPDNQSPSKREKLKASEDQCVAMIKALTYKKLQFEPLRAFQQRAGELWSGWVLKPKAERGIVPDVGRNNVHPVTDGERKQLLALLLEILEPPYRDFCKKNQQRVFTRTLSNQIPSDGVNDSPVPFPLASTKPDPNKRPREEHIVDAPALQTMKKPKSDFMPVPTSRMTNEMLSNIRGRPLAPESHVWRSANTSFESAAQSSIFSASNPSFGQADPVNTQETIPDLIDLDFDDSTQPVGTQAVSLFNAKAMAVNARETETDMFETKLSSDYGAGSSFEAEIKAAADSNGLFFGTEMTTKRIDDSLSQDLMEFGLYSLTNDIAKLPDSLSSAPLQIIYEITRVFAFTGVAMSDAIFPDMSSNYANYNELWSFLQSMPELRGKVFPPKSEKAAWEAANRDFASNLSGVILGGSLTYNLSSGTGPLFDFRLKPMTLDKRHRLSRRYGDDRFFEMDMPHLKGDNLPKPIQGDLGHTALLKWLVDGPHWLFGRSWKPFHCKSKERKEKKEKKKDKKLVKKETETAHCLYFFAVRGNGISPAYERQDQKNSMEIHELLDNVRLTRQNKHQSFLKLFSRTSLAVSRNTPTVTLPRSQIHYRSDIELNDEVMTDGAGRMSPAMAQEVTRVLGLSYPASGFQGRIGEAKGFWSVDHSDRTRELWIEVCPSQCKWVRSKNKDDDYFDHGPHNRTLEVLKPSGPLKSADLNLQFLPLLINRAKNPDAMKSSLRSLLEEGLSTELETLRASMDDPASLRKWIQENYPNTSERLRRGEIFYEGGMPVFTDEKLIMMLDAGFDIRKLKYAADLCKQLFKTKCDELKDRLNITIGKSTYAYMVPDFAGVLEPNEIYMDFSSFIDNASGLSGVLLHGQDILVARSPAHFVSDIQKVKAVAKVELIGLKDVIVFPTKGNPSLAAKLSGGDYDGDLAWVCWEPSIVDNFVTADVPEMPDLVAEGFIRKDSTKYESLTADLVAPSERVSHFLQKSFSFNMQPNLLGICTSWKETFCYNDRSVATPEATKISALLSSLVDQAKQGYTFDDSDWGRFKKSLARVNKVHMFKPEYKNVNPNLTKKADHVVDYLMYIAKIKVDSSLEEFENTLPKNIPRWDDDLAACSQWGQTESLTFKEWRSLLSDLNQDLEALTESWSAAWITNKQREDTPEFAPILLSHYEKYQAIQPHTKTILSHSLVASYANPDLSQWPLLKASVLFASYRNKTSKFPWYMAGRQLVHMKANKKGVANASHSVIPSMYICYKPNNSLIKQLSGIGNYLVDSVGVGNVDEIEETQQDC</sequence>
<dbReference type="InterPro" id="IPR007855">
    <property type="entry name" value="RDRP"/>
</dbReference>
<comment type="similarity">
    <text evidence="1">Belongs to the RdRP family.</text>
</comment>
<evidence type="ECO:0000259" key="3">
    <source>
        <dbReference type="Pfam" id="PF05183"/>
    </source>
</evidence>
<organism evidence="4 5">
    <name type="scientific">Amylocarpus encephaloides</name>
    <dbReference type="NCBI Taxonomy" id="45428"/>
    <lineage>
        <taxon>Eukaryota</taxon>
        <taxon>Fungi</taxon>
        <taxon>Dikarya</taxon>
        <taxon>Ascomycota</taxon>
        <taxon>Pezizomycotina</taxon>
        <taxon>Leotiomycetes</taxon>
        <taxon>Helotiales</taxon>
        <taxon>Helotiales incertae sedis</taxon>
        <taxon>Amylocarpus</taxon>
    </lineage>
</organism>
<evidence type="ECO:0000256" key="1">
    <source>
        <dbReference type="RuleBase" id="RU363098"/>
    </source>
</evidence>
<name>A0A9P7YIB6_9HELO</name>
<dbReference type="Pfam" id="PF05183">
    <property type="entry name" value="RdRP"/>
    <property type="match status" value="1"/>
</dbReference>
<keyword evidence="1" id="KW-0694">RNA-binding</keyword>
<evidence type="ECO:0000256" key="2">
    <source>
        <dbReference type="SAM" id="MobiDB-lite"/>
    </source>
</evidence>
<dbReference type="GO" id="GO:0003723">
    <property type="term" value="F:RNA binding"/>
    <property type="evidence" value="ECO:0007669"/>
    <property type="project" value="UniProtKB-KW"/>
</dbReference>
<keyword evidence="1" id="KW-0548">Nucleotidyltransferase</keyword>
<dbReference type="EMBL" id="MU251488">
    <property type="protein sequence ID" value="KAG9233732.1"/>
    <property type="molecule type" value="Genomic_DNA"/>
</dbReference>
<gene>
    <name evidence="4" type="ORF">BJ875DRAFT_377963</name>
</gene>
<feature type="region of interest" description="Disordered" evidence="2">
    <location>
        <begin position="1"/>
        <end position="23"/>
    </location>
</feature>
<keyword evidence="1" id="KW-0808">Transferase</keyword>
<keyword evidence="5" id="KW-1185">Reference proteome</keyword>
<comment type="caution">
    <text evidence="4">The sequence shown here is derived from an EMBL/GenBank/DDBJ whole genome shotgun (WGS) entry which is preliminary data.</text>
</comment>
<evidence type="ECO:0000313" key="5">
    <source>
        <dbReference type="Proteomes" id="UP000824998"/>
    </source>
</evidence>
<dbReference type="GO" id="GO:0031380">
    <property type="term" value="C:nuclear RNA-directed RNA polymerase complex"/>
    <property type="evidence" value="ECO:0007669"/>
    <property type="project" value="TreeGrafter"/>
</dbReference>
<dbReference type="OrthoDB" id="10055769at2759"/>
<dbReference type="GO" id="GO:0003968">
    <property type="term" value="F:RNA-directed RNA polymerase activity"/>
    <property type="evidence" value="ECO:0007669"/>
    <property type="project" value="UniProtKB-KW"/>
</dbReference>
<protein>
    <recommendedName>
        <fullName evidence="1">RNA-dependent RNA polymerase</fullName>
        <ecNumber evidence="1">2.7.7.48</ecNumber>
    </recommendedName>
</protein>
<dbReference type="Gene3D" id="1.10.8.790">
    <property type="entry name" value="RNA-dependent RNA polymerase, slab domain, helical subdomain-like"/>
    <property type="match status" value="1"/>
</dbReference>
<keyword evidence="1" id="KW-0696">RNA-directed RNA polymerase</keyword>
<feature type="region of interest" description="Disordered" evidence="2">
    <location>
        <begin position="163"/>
        <end position="189"/>
    </location>
</feature>
<accession>A0A9P7YIB6</accession>
<feature type="domain" description="RDRP core" evidence="3">
    <location>
        <begin position="475"/>
        <end position="1121"/>
    </location>
</feature>
<evidence type="ECO:0000313" key="4">
    <source>
        <dbReference type="EMBL" id="KAG9233732.1"/>
    </source>
</evidence>
<dbReference type="PANTHER" id="PTHR23079">
    <property type="entry name" value="RNA-DEPENDENT RNA POLYMERASE"/>
    <property type="match status" value="1"/>
</dbReference>
<dbReference type="Proteomes" id="UP000824998">
    <property type="component" value="Unassembled WGS sequence"/>
</dbReference>
<dbReference type="InterPro" id="IPR057596">
    <property type="entry name" value="RDRP_core"/>
</dbReference>
<comment type="catalytic activity">
    <reaction evidence="1">
        <text>RNA(n) + a ribonucleoside 5'-triphosphate = RNA(n+1) + diphosphate</text>
        <dbReference type="Rhea" id="RHEA:21248"/>
        <dbReference type="Rhea" id="RHEA-COMP:14527"/>
        <dbReference type="Rhea" id="RHEA-COMP:17342"/>
        <dbReference type="ChEBI" id="CHEBI:33019"/>
        <dbReference type="ChEBI" id="CHEBI:61557"/>
        <dbReference type="ChEBI" id="CHEBI:140395"/>
        <dbReference type="EC" id="2.7.7.48"/>
    </reaction>
</comment>
<dbReference type="EC" id="2.7.7.48" evidence="1"/>
<proteinExistence type="inferred from homology"/>